<keyword evidence="7" id="KW-0808">Transferase</keyword>
<feature type="compositionally biased region" description="Polar residues" evidence="12">
    <location>
        <begin position="549"/>
        <end position="572"/>
    </location>
</feature>
<evidence type="ECO:0000256" key="7">
    <source>
        <dbReference type="ARBA" id="ARBA00022679"/>
    </source>
</evidence>
<dbReference type="Proteomes" id="UP000694843">
    <property type="component" value="Unplaced"/>
</dbReference>
<dbReference type="KEGG" id="hazt:108674154"/>
<keyword evidence="5" id="KW-0723">Serine/threonine-protein kinase</keyword>
<evidence type="ECO:0000259" key="14">
    <source>
        <dbReference type="PROSITE" id="PS50951"/>
    </source>
</evidence>
<dbReference type="OMA" id="CDAMKIT"/>
<evidence type="ECO:0000256" key="8">
    <source>
        <dbReference type="ARBA" id="ARBA00022741"/>
    </source>
</evidence>
<feature type="compositionally biased region" description="Low complexity" evidence="12">
    <location>
        <begin position="499"/>
        <end position="512"/>
    </location>
</feature>
<evidence type="ECO:0000313" key="15">
    <source>
        <dbReference type="Proteomes" id="UP000694843"/>
    </source>
</evidence>
<evidence type="ECO:0000256" key="1">
    <source>
        <dbReference type="ARBA" id="ARBA00004496"/>
    </source>
</evidence>
<dbReference type="SMART" id="SM00220">
    <property type="entry name" value="S_TKc"/>
    <property type="match status" value="1"/>
</dbReference>
<evidence type="ECO:0000256" key="12">
    <source>
        <dbReference type="SAM" id="MobiDB-lite"/>
    </source>
</evidence>
<dbReference type="GO" id="GO:0005524">
    <property type="term" value="F:ATP binding"/>
    <property type="evidence" value="ECO:0007669"/>
    <property type="project" value="UniProtKB-UniRule"/>
</dbReference>
<dbReference type="PROSITE" id="PS00107">
    <property type="entry name" value="PROTEIN_KINASE_ATP"/>
    <property type="match status" value="1"/>
</dbReference>
<keyword evidence="9 16" id="KW-0418">Kinase</keyword>
<dbReference type="SUPFAM" id="SSF56112">
    <property type="entry name" value="Protein kinase-like (PK-like)"/>
    <property type="match status" value="1"/>
</dbReference>
<evidence type="ECO:0000256" key="11">
    <source>
        <dbReference type="PROSITE-ProRule" id="PRU10141"/>
    </source>
</evidence>
<dbReference type="GO" id="GO:0043068">
    <property type="term" value="P:positive regulation of programmed cell death"/>
    <property type="evidence" value="ECO:0007669"/>
    <property type="project" value="UniProtKB-ARBA"/>
</dbReference>
<dbReference type="CTD" id="37247"/>
<feature type="domain" description="SARAH" evidence="14">
    <location>
        <begin position="631"/>
        <end position="678"/>
    </location>
</feature>
<dbReference type="PROSITE" id="PS50951">
    <property type="entry name" value="SARAH"/>
    <property type="match status" value="1"/>
</dbReference>
<name>A0A8B7NUZ1_HYAAZ</name>
<dbReference type="GO" id="GO:0051262">
    <property type="term" value="P:protein tetramerization"/>
    <property type="evidence" value="ECO:0007669"/>
    <property type="project" value="InterPro"/>
</dbReference>
<feature type="region of interest" description="Disordered" evidence="12">
    <location>
        <begin position="387"/>
        <end position="512"/>
    </location>
</feature>
<dbReference type="AlphaFoldDB" id="A0A8B7NUZ1"/>
<dbReference type="InterPro" id="IPR011009">
    <property type="entry name" value="Kinase-like_dom_sf"/>
</dbReference>
<feature type="compositionally biased region" description="Basic and acidic residues" evidence="12">
    <location>
        <begin position="454"/>
        <end position="498"/>
    </location>
</feature>
<comment type="similarity">
    <text evidence="2">Belongs to the protein kinase superfamily. STE Ser/Thr protein kinase family. STE20 subfamily.</text>
</comment>
<comment type="subcellular location">
    <subcellularLocation>
        <location evidence="1">Cytoplasm</location>
    </subcellularLocation>
</comment>
<dbReference type="PANTHER" id="PTHR48012:SF2">
    <property type="entry name" value="STERILE20-LIKE KINASE, ISOFORM B"/>
    <property type="match status" value="1"/>
</dbReference>
<dbReference type="FunFam" id="3.30.200.20:FF:000040">
    <property type="entry name" value="Dual specificity mitogen-activated protein kinase kinase"/>
    <property type="match status" value="1"/>
</dbReference>
<gene>
    <name evidence="16" type="primary">LOC108674154</name>
</gene>
<reference evidence="16" key="1">
    <citation type="submission" date="2025-08" db="UniProtKB">
        <authorList>
            <consortium name="RefSeq"/>
        </authorList>
    </citation>
    <scope>IDENTIFICATION</scope>
    <source>
        <tissue evidence="16">Whole organism</tissue>
    </source>
</reference>
<keyword evidence="4" id="KW-0963">Cytoplasm</keyword>
<dbReference type="InterPro" id="IPR000719">
    <property type="entry name" value="Prot_kinase_dom"/>
</dbReference>
<proteinExistence type="inferred from homology"/>
<keyword evidence="10 11" id="KW-0067">ATP-binding</keyword>
<feature type="region of interest" description="Disordered" evidence="12">
    <location>
        <begin position="587"/>
        <end position="620"/>
    </location>
</feature>
<dbReference type="Pfam" id="PF00069">
    <property type="entry name" value="Pkinase"/>
    <property type="match status" value="1"/>
</dbReference>
<dbReference type="GO" id="GO:0007165">
    <property type="term" value="P:signal transduction"/>
    <property type="evidence" value="ECO:0007669"/>
    <property type="project" value="InterPro"/>
</dbReference>
<dbReference type="GO" id="GO:0004674">
    <property type="term" value="F:protein serine/threonine kinase activity"/>
    <property type="evidence" value="ECO:0007669"/>
    <property type="project" value="UniProtKB-KW"/>
</dbReference>
<dbReference type="GeneID" id="108674154"/>
<feature type="binding site" evidence="11">
    <location>
        <position position="66"/>
    </location>
    <ligand>
        <name>ATP</name>
        <dbReference type="ChEBI" id="CHEBI:30616"/>
    </ligand>
</feature>
<dbReference type="Gene3D" id="1.10.510.10">
    <property type="entry name" value="Transferase(Phosphotransferase) domain 1"/>
    <property type="match status" value="1"/>
</dbReference>
<dbReference type="GO" id="GO:0010508">
    <property type="term" value="P:positive regulation of autophagy"/>
    <property type="evidence" value="ECO:0007669"/>
    <property type="project" value="UniProtKB-ARBA"/>
</dbReference>
<dbReference type="EC" id="2.7.11.1" evidence="3"/>
<dbReference type="CDD" id="cd06612">
    <property type="entry name" value="STKc_MST1_2"/>
    <property type="match status" value="1"/>
</dbReference>
<feature type="region of interest" description="Disordered" evidence="12">
    <location>
        <begin position="530"/>
        <end position="574"/>
    </location>
</feature>
<dbReference type="Gene3D" id="4.10.170.10">
    <property type="entry name" value="p53-like tetramerisation domain"/>
    <property type="match status" value="1"/>
</dbReference>
<feature type="compositionally biased region" description="Polar residues" evidence="12">
    <location>
        <begin position="420"/>
        <end position="435"/>
    </location>
</feature>
<keyword evidence="6" id="KW-0597">Phosphoprotein</keyword>
<dbReference type="PANTHER" id="PTHR48012">
    <property type="entry name" value="STERILE20-LIKE KINASE, ISOFORM B-RELATED"/>
    <property type="match status" value="1"/>
</dbReference>
<evidence type="ECO:0000256" key="9">
    <source>
        <dbReference type="ARBA" id="ARBA00022777"/>
    </source>
</evidence>
<dbReference type="OrthoDB" id="8693905at2759"/>
<evidence type="ECO:0000256" key="3">
    <source>
        <dbReference type="ARBA" id="ARBA00012513"/>
    </source>
</evidence>
<dbReference type="Pfam" id="PF11629">
    <property type="entry name" value="Mst1_SARAH"/>
    <property type="match status" value="1"/>
</dbReference>
<dbReference type="InterPro" id="IPR011524">
    <property type="entry name" value="SARAH_dom"/>
</dbReference>
<evidence type="ECO:0000256" key="5">
    <source>
        <dbReference type="ARBA" id="ARBA00022527"/>
    </source>
</evidence>
<keyword evidence="8 11" id="KW-0547">Nucleotide-binding</keyword>
<protein>
    <recommendedName>
        <fullName evidence="3">non-specific serine/threonine protein kinase</fullName>
        <ecNumber evidence="3">2.7.11.1</ecNumber>
    </recommendedName>
</protein>
<dbReference type="InterPro" id="IPR024205">
    <property type="entry name" value="Mst1_2_SARAH_domain"/>
</dbReference>
<feature type="domain" description="Protein kinase" evidence="13">
    <location>
        <begin position="37"/>
        <end position="288"/>
    </location>
</feature>
<dbReference type="InterPro" id="IPR050629">
    <property type="entry name" value="STE20/SPS1-PAK"/>
</dbReference>
<dbReference type="RefSeq" id="XP_018017552.1">
    <property type="nucleotide sequence ID" value="XM_018162063.2"/>
</dbReference>
<evidence type="ECO:0000256" key="4">
    <source>
        <dbReference type="ARBA" id="ARBA00022490"/>
    </source>
</evidence>
<dbReference type="FunFam" id="4.10.170.10:FF:000002">
    <property type="entry name" value="serine/threonine-protein kinase 3"/>
    <property type="match status" value="1"/>
</dbReference>
<evidence type="ECO:0000259" key="13">
    <source>
        <dbReference type="PROSITE" id="PS50011"/>
    </source>
</evidence>
<evidence type="ECO:0000256" key="10">
    <source>
        <dbReference type="ARBA" id="ARBA00022840"/>
    </source>
</evidence>
<dbReference type="InterPro" id="IPR036674">
    <property type="entry name" value="p53_tetramer_sf"/>
</dbReference>
<evidence type="ECO:0000256" key="2">
    <source>
        <dbReference type="ARBA" id="ARBA00008874"/>
    </source>
</evidence>
<organism evidence="15 16">
    <name type="scientific">Hyalella azteca</name>
    <name type="common">Amphipod</name>
    <dbReference type="NCBI Taxonomy" id="294128"/>
    <lineage>
        <taxon>Eukaryota</taxon>
        <taxon>Metazoa</taxon>
        <taxon>Ecdysozoa</taxon>
        <taxon>Arthropoda</taxon>
        <taxon>Crustacea</taxon>
        <taxon>Multicrustacea</taxon>
        <taxon>Malacostraca</taxon>
        <taxon>Eumalacostraca</taxon>
        <taxon>Peracarida</taxon>
        <taxon>Amphipoda</taxon>
        <taxon>Senticaudata</taxon>
        <taxon>Talitrida</taxon>
        <taxon>Talitroidea</taxon>
        <taxon>Hyalellidae</taxon>
        <taxon>Hyalella</taxon>
    </lineage>
</organism>
<evidence type="ECO:0000256" key="6">
    <source>
        <dbReference type="ARBA" id="ARBA00022553"/>
    </source>
</evidence>
<keyword evidence="15" id="KW-1185">Reference proteome</keyword>
<evidence type="ECO:0000313" key="16">
    <source>
        <dbReference type="RefSeq" id="XP_018017552.1"/>
    </source>
</evidence>
<accession>A0A8B7NUZ1</accession>
<dbReference type="FunFam" id="1.10.510.10:FF:000075">
    <property type="entry name" value="Serine/threonine-protein kinase 3"/>
    <property type="match status" value="1"/>
</dbReference>
<dbReference type="GO" id="GO:0005737">
    <property type="term" value="C:cytoplasm"/>
    <property type="evidence" value="ECO:0007669"/>
    <property type="project" value="UniProtKB-SubCell"/>
</dbReference>
<sequence>MLGSPSEIFKHSEEQNENGELVKLSEESLMRQPEEVFDIICKLGEGSYGSVFKALHKESGQVLAIKQVPIDTDLQEIIKEISIMQQCDSPYVVKYYGSYFKDSDLWIVMEYCGAGSVSDIMKLRKKTLTEVEISAVVLATLHGLEYLHIRRKIHRDIKAGNILLNSQGHAKLADFGVAGQLSDTMAKRNTVIGTPFWMAPEVIQEIGYDCVADIWSLGITALEMAEGKPPYGDIHPMRAIFMIPTKPPPSFREPDKWQPDFIDFVSRCLVKNPEERATATELLQHPFILAAKPPTVLRPIIEEARALRDRQLASKQLNAARHGNRNMGPVSLSLNSCSSNSSSNKEGINNYHNHMHHTPVQMPSGEEDDVDCNTMVRYSSIEATLKPDAQDGTLKEAGGTLVPPRHGATHYHQDDRGGTLTKNGDAQDDSGSTLGQDLGTMVINSDPEDEDEDSTMKRHDTAPGESRKYRPLFLDHFDKKEQQKKEREAGKGGPHDDVSPSSPLLPTLLPHSDTARPNLLAQVSDARLAPSSPVVTPGSPQGLQAPPQYGTTVYTSPNCGASSQPKELSPQEQKLFESQLARELDQLQPPAGGGLEGAAPPLPASAPAPRHLPQAHEKQAKFQRSFVEGDFEFLRGLNRAELEARMGRLDQEMEQEIDELRQRYQAKRQPILDAMDHKRKRQHNF</sequence>
<dbReference type="PROSITE" id="PS50011">
    <property type="entry name" value="PROTEIN_KINASE_DOM"/>
    <property type="match status" value="1"/>
</dbReference>
<dbReference type="InterPro" id="IPR017441">
    <property type="entry name" value="Protein_kinase_ATP_BS"/>
</dbReference>
<dbReference type="CDD" id="cd21889">
    <property type="entry name" value="SARAH_Hpo"/>
    <property type="match status" value="1"/>
</dbReference>